<evidence type="ECO:0000256" key="5">
    <source>
        <dbReference type="ARBA" id="ARBA00022840"/>
    </source>
</evidence>
<proteinExistence type="inferred from homology"/>
<dbReference type="OMA" id="ILTCMQK"/>
<evidence type="ECO:0000256" key="7">
    <source>
        <dbReference type="ARBA" id="ARBA00023146"/>
    </source>
</evidence>
<evidence type="ECO:0000256" key="2">
    <source>
        <dbReference type="ARBA" id="ARBA00013169"/>
    </source>
</evidence>
<name>K6VAK7_PLACD</name>
<evidence type="ECO:0000256" key="4">
    <source>
        <dbReference type="ARBA" id="ARBA00022741"/>
    </source>
</evidence>
<feature type="region of interest" description="Disordered" evidence="10">
    <location>
        <begin position="326"/>
        <end position="349"/>
    </location>
</feature>
<feature type="domain" description="Aminoacyl-tRNA synthetase class Ia" evidence="11">
    <location>
        <begin position="143"/>
        <end position="694"/>
    </location>
</feature>
<comment type="similarity">
    <text evidence="1 9">Belongs to the class-I aminoacyl-tRNA synthetase family.</text>
</comment>
<dbReference type="InterPro" id="IPR001412">
    <property type="entry name" value="aa-tRNA-synth_I_CS"/>
</dbReference>
<evidence type="ECO:0000256" key="10">
    <source>
        <dbReference type="SAM" id="MobiDB-lite"/>
    </source>
</evidence>
<feature type="compositionally biased region" description="Polar residues" evidence="10">
    <location>
        <begin position="333"/>
        <end position="342"/>
    </location>
</feature>
<dbReference type="GO" id="GO:0006438">
    <property type="term" value="P:valyl-tRNA aminoacylation"/>
    <property type="evidence" value="ECO:0007669"/>
    <property type="project" value="InterPro"/>
</dbReference>
<dbReference type="KEGG" id="pcy:PCYB_083830"/>
<gene>
    <name evidence="12" type="ORF">PCYB_083830</name>
</gene>
<dbReference type="InterPro" id="IPR002303">
    <property type="entry name" value="Valyl-tRNA_ligase"/>
</dbReference>
<dbReference type="PANTHER" id="PTHR11946:SF109">
    <property type="entry name" value="VALINE--TRNA LIGASE"/>
    <property type="match status" value="1"/>
</dbReference>
<keyword evidence="7 9" id="KW-0030">Aminoacyl-tRNA synthetase</keyword>
<dbReference type="PROSITE" id="PS00178">
    <property type="entry name" value="AA_TRNA_LIGASE_I"/>
    <property type="match status" value="1"/>
</dbReference>
<dbReference type="PhylomeDB" id="K6VAK7"/>
<sequence>MHKTVEEKRLSSLRLSPQHVLDPRTTCKNESIFTTVTLGTLNGAAKRTGDLLEQLYQKGEAKRSPVPKYAFFKNTDRGTNGLLGLEKIYRIATRRRWNTTPPWSSLLQEGHLNKYVSQIEELNGLYSEELMATMYAMKEREEKRYLDRFSPSQYANAFICLFPPPNLSGELHAGHYFNFVQLHVLLLFSRHIWSRFSLALYGADHGGLSAHAAFSRMANPKWTKEKYISEINQWQEKLKEKILTCMQKMNIVVDRNRFYNTMDENMKKFVACIFQTLYRNDFIVKKLYPVYYCPRLGTIVSKLDVEFREALRPQWRVTLRLVDSGEESHVDTSSDSPHGDNTSPREKPKHRVVGELLNCKYPKNSHQTDEVKFFPQKFSHFFYLKSTHDVSPQVTSTNYINVEVSNLEDLKRLVAILHFSPKKEKNYGGKYALLPLLNKGVPVICANERNVRPLLGSRNMQGGSVHELSQGASTGDVFIPVFSKKEDYNHYANGRSYIDQPEPSHCAKGEKHTLRKETENWQAEQGLVPLVEHLLESGLAKEVTPRETQLKCAFYKNNECVLTLAEQWCLHYDKLSKIFFDGPHGGEKKNYRIIPSKYGDYFTGAFPPPSEWTLSRQVPYGHPVPLFKYAPPEGGAQKEAPLVGGGDPLLGHSCYVYGNDVDEAYHRLSKSELFQRSQVRRELLKREDDVLDNWGILKIIYPFVPHIAEMIFIRLFPKEHINRVGKSQALLHVCTPLSSNYDLMKNEMLPQLGEKSSLDKAFDTFMQIYSLLAKYKKGNYSHQGCTFHVYLKQNGEDEDGVPIEYFKNEEAFLEKSLGVNVRFLLGREPGLEGHSPAHPRTTWQRQILHDGPSFTIKVGEVPP</sequence>
<dbReference type="SUPFAM" id="SSF52374">
    <property type="entry name" value="Nucleotidylyl transferase"/>
    <property type="match status" value="1"/>
</dbReference>
<dbReference type="Pfam" id="PF00133">
    <property type="entry name" value="tRNA-synt_1"/>
    <property type="match status" value="1"/>
</dbReference>
<evidence type="ECO:0000313" key="12">
    <source>
        <dbReference type="EMBL" id="GAB66222.1"/>
    </source>
</evidence>
<reference evidence="12 13" key="1">
    <citation type="journal article" date="2012" name="Nat. Genet.">
        <title>Plasmodium cynomolgi genome sequences provide insight into Plasmodium vivax and the monkey malaria clade.</title>
        <authorList>
            <person name="Tachibana S."/>
            <person name="Sullivan S.A."/>
            <person name="Kawai S."/>
            <person name="Nakamura S."/>
            <person name="Kim H.R."/>
            <person name="Goto N."/>
            <person name="Arisue N."/>
            <person name="Palacpac N.M.Q."/>
            <person name="Honma H."/>
            <person name="Yagi M."/>
            <person name="Tougan T."/>
            <person name="Katakai Y."/>
            <person name="Kaneko O."/>
            <person name="Mita T."/>
            <person name="Kita K."/>
            <person name="Yasutomi Y."/>
            <person name="Sutton P.L."/>
            <person name="Shakhbatyan R."/>
            <person name="Horii T."/>
            <person name="Yasunaga T."/>
            <person name="Barnwell J.W."/>
            <person name="Escalante A.A."/>
            <person name="Carlton J.M."/>
            <person name="Tanabe K."/>
        </authorList>
    </citation>
    <scope>NUCLEOTIDE SEQUENCE [LARGE SCALE GENOMIC DNA]</scope>
    <source>
        <strain evidence="12 13">B</strain>
    </source>
</reference>
<keyword evidence="6 9" id="KW-0648">Protein biosynthesis</keyword>
<dbReference type="eggNOG" id="KOG0432">
    <property type="taxonomic scope" value="Eukaryota"/>
</dbReference>
<dbReference type="PANTHER" id="PTHR11946">
    <property type="entry name" value="VALYL-TRNA SYNTHETASES"/>
    <property type="match status" value="1"/>
</dbReference>
<dbReference type="InterPro" id="IPR014729">
    <property type="entry name" value="Rossmann-like_a/b/a_fold"/>
</dbReference>
<evidence type="ECO:0000256" key="8">
    <source>
        <dbReference type="ARBA" id="ARBA00029936"/>
    </source>
</evidence>
<evidence type="ECO:0000256" key="6">
    <source>
        <dbReference type="ARBA" id="ARBA00022917"/>
    </source>
</evidence>
<keyword evidence="3 9" id="KW-0436">Ligase</keyword>
<dbReference type="EC" id="6.1.1.9" evidence="2"/>
<dbReference type="RefSeq" id="XP_004222169.1">
    <property type="nucleotide sequence ID" value="XM_004222121.1"/>
</dbReference>
<evidence type="ECO:0000259" key="11">
    <source>
        <dbReference type="Pfam" id="PF00133"/>
    </source>
</evidence>
<organism evidence="12 13">
    <name type="scientific">Plasmodium cynomolgi (strain B)</name>
    <dbReference type="NCBI Taxonomy" id="1120755"/>
    <lineage>
        <taxon>Eukaryota</taxon>
        <taxon>Sar</taxon>
        <taxon>Alveolata</taxon>
        <taxon>Apicomplexa</taxon>
        <taxon>Aconoidasida</taxon>
        <taxon>Haemosporida</taxon>
        <taxon>Plasmodiidae</taxon>
        <taxon>Plasmodium</taxon>
        <taxon>Plasmodium (Plasmodium)</taxon>
    </lineage>
</organism>
<dbReference type="GO" id="GO:0005524">
    <property type="term" value="F:ATP binding"/>
    <property type="evidence" value="ECO:0007669"/>
    <property type="project" value="UniProtKB-KW"/>
</dbReference>
<dbReference type="Gene3D" id="3.40.50.620">
    <property type="entry name" value="HUPs"/>
    <property type="match status" value="2"/>
</dbReference>
<accession>K6VAK7</accession>
<keyword evidence="13" id="KW-1185">Reference proteome</keyword>
<dbReference type="EMBL" id="DF157100">
    <property type="protein sequence ID" value="GAB66222.1"/>
    <property type="molecule type" value="Genomic_DNA"/>
</dbReference>
<dbReference type="Proteomes" id="UP000006319">
    <property type="component" value="Chromosome 8"/>
</dbReference>
<keyword evidence="5 9" id="KW-0067">ATP-binding</keyword>
<keyword evidence="4 9" id="KW-0547">Nucleotide-binding</keyword>
<dbReference type="OrthoDB" id="629407at2759"/>
<dbReference type="GO" id="GO:0005829">
    <property type="term" value="C:cytosol"/>
    <property type="evidence" value="ECO:0007669"/>
    <property type="project" value="TreeGrafter"/>
</dbReference>
<evidence type="ECO:0000256" key="3">
    <source>
        <dbReference type="ARBA" id="ARBA00022598"/>
    </source>
</evidence>
<dbReference type="GeneID" id="14692574"/>
<dbReference type="InterPro" id="IPR002300">
    <property type="entry name" value="aa-tRNA-synth_Ia"/>
</dbReference>
<dbReference type="AlphaFoldDB" id="K6VAK7"/>
<evidence type="ECO:0000313" key="13">
    <source>
        <dbReference type="Proteomes" id="UP000006319"/>
    </source>
</evidence>
<evidence type="ECO:0000256" key="1">
    <source>
        <dbReference type="ARBA" id="ARBA00005594"/>
    </source>
</evidence>
<dbReference type="VEuPathDB" id="PlasmoDB:PCYB_083830"/>
<protein>
    <recommendedName>
        <fullName evidence="2">valine--tRNA ligase</fullName>
        <ecNumber evidence="2">6.1.1.9</ecNumber>
    </recommendedName>
    <alternativeName>
        <fullName evidence="8">Valyl-tRNA synthetase</fullName>
    </alternativeName>
</protein>
<dbReference type="GO" id="GO:0004832">
    <property type="term" value="F:valine-tRNA ligase activity"/>
    <property type="evidence" value="ECO:0007669"/>
    <property type="project" value="UniProtKB-EC"/>
</dbReference>
<evidence type="ECO:0000256" key="9">
    <source>
        <dbReference type="RuleBase" id="RU363035"/>
    </source>
</evidence>